<evidence type="ECO:0000256" key="2">
    <source>
        <dbReference type="ARBA" id="ARBA00022448"/>
    </source>
</evidence>
<comment type="similarity">
    <text evidence="1">Belongs to the ETF beta-subunit/FixA family.</text>
</comment>
<feature type="region of interest" description="Disordered" evidence="4">
    <location>
        <begin position="218"/>
        <end position="237"/>
    </location>
</feature>
<dbReference type="InterPro" id="IPR033948">
    <property type="entry name" value="ETF_beta_N"/>
</dbReference>
<proteinExistence type="inferred from homology"/>
<reference evidence="6" key="1">
    <citation type="journal article" date="2014" name="Genome Biol. Evol.">
        <title>Pangenome evidence for extensive interdomain horizontal transfer affecting lineage core and shell genes in uncultured planktonic thaumarchaeota and euryarchaeota.</title>
        <authorList>
            <person name="Deschamps P."/>
            <person name="Zivanovic Y."/>
            <person name="Moreira D."/>
            <person name="Rodriguez-Valera F."/>
            <person name="Lopez-Garcia P."/>
        </authorList>
    </citation>
    <scope>NUCLEOTIDE SEQUENCE</scope>
</reference>
<sequence>MSIAVLLKQVPDTTAKISVSAGRVDESAVSKWSMSPYDEYALESALQLKESGGGDIVAITAGPARCEKLLRDAAAVGADTLVHISTENINDLDSTQVQKLLAAAVEKIGSSVVFCGKQAADTNAGSTGPGVAELIGASCVTLVSEVAADGAGYSATRPSAAGQEKVGVSAPCVFAFDKGITEMRRPNVRGIMMAKKKPIETWSAADLGVDLGAAGVTIDTHSPPAEKPPGQKFEGADSVSAVVGKLRDEANVI</sequence>
<protein>
    <submittedName>
        <fullName evidence="6">Electron transfer flavoprotein beta subunit (FixA, etfB)</fullName>
    </submittedName>
</protein>
<dbReference type="SUPFAM" id="SSF52402">
    <property type="entry name" value="Adenine nucleotide alpha hydrolases-like"/>
    <property type="match status" value="1"/>
</dbReference>
<evidence type="ECO:0000256" key="4">
    <source>
        <dbReference type="SAM" id="MobiDB-lite"/>
    </source>
</evidence>
<dbReference type="SMART" id="SM00893">
    <property type="entry name" value="ETF"/>
    <property type="match status" value="1"/>
</dbReference>
<dbReference type="PANTHER" id="PTHR21294">
    <property type="entry name" value="ELECTRON TRANSFER FLAVOPROTEIN BETA-SUBUNIT"/>
    <property type="match status" value="1"/>
</dbReference>
<evidence type="ECO:0000259" key="5">
    <source>
        <dbReference type="SMART" id="SM00893"/>
    </source>
</evidence>
<dbReference type="CDD" id="cd01714">
    <property type="entry name" value="ETF_beta"/>
    <property type="match status" value="1"/>
</dbReference>
<dbReference type="EMBL" id="KF900684">
    <property type="protein sequence ID" value="AIF03597.1"/>
    <property type="molecule type" value="Genomic_DNA"/>
</dbReference>
<accession>A0A075GNM3</accession>
<keyword evidence="2" id="KW-0813">Transport</keyword>
<evidence type="ECO:0000256" key="3">
    <source>
        <dbReference type="ARBA" id="ARBA00022982"/>
    </source>
</evidence>
<dbReference type="AlphaFoldDB" id="A0A075GNM3"/>
<dbReference type="InterPro" id="IPR014730">
    <property type="entry name" value="ETF_a/b_N"/>
</dbReference>
<dbReference type="GO" id="GO:0009055">
    <property type="term" value="F:electron transfer activity"/>
    <property type="evidence" value="ECO:0007669"/>
    <property type="project" value="InterPro"/>
</dbReference>
<keyword evidence="3" id="KW-0249">Electron transport</keyword>
<dbReference type="Pfam" id="PF01012">
    <property type="entry name" value="ETF"/>
    <property type="match status" value="1"/>
</dbReference>
<gene>
    <name evidence="6" type="primary">etfB</name>
    <name evidence="6" type="synonym">fixA</name>
</gene>
<name>A0A075GNM3_9EURY</name>
<dbReference type="PANTHER" id="PTHR21294:SF8">
    <property type="entry name" value="ELECTRON TRANSFER FLAVOPROTEIN SUBUNIT BETA"/>
    <property type="match status" value="1"/>
</dbReference>
<dbReference type="PIRSF" id="PIRSF000090">
    <property type="entry name" value="Beta-ETF"/>
    <property type="match status" value="1"/>
</dbReference>
<feature type="domain" description="Electron transfer flavoprotein alpha/beta-subunit N-terminal" evidence="5">
    <location>
        <begin position="22"/>
        <end position="211"/>
    </location>
</feature>
<evidence type="ECO:0000313" key="6">
    <source>
        <dbReference type="EMBL" id="AIF03597.1"/>
    </source>
</evidence>
<dbReference type="InterPro" id="IPR014729">
    <property type="entry name" value="Rossmann-like_a/b/a_fold"/>
</dbReference>
<evidence type="ECO:0000256" key="1">
    <source>
        <dbReference type="ARBA" id="ARBA00007557"/>
    </source>
</evidence>
<dbReference type="Gene3D" id="3.40.50.620">
    <property type="entry name" value="HUPs"/>
    <property type="match status" value="1"/>
</dbReference>
<organism evidence="6">
    <name type="scientific">uncultured marine group II/III euryarchaeote KM3_168_D03</name>
    <dbReference type="NCBI Taxonomy" id="1457920"/>
    <lineage>
        <taxon>Archaea</taxon>
        <taxon>Methanobacteriati</taxon>
        <taxon>Methanobacteriota</taxon>
        <taxon>environmental samples</taxon>
    </lineage>
</organism>
<dbReference type="InterPro" id="IPR012255">
    <property type="entry name" value="ETF_b"/>
</dbReference>